<evidence type="ECO:0000313" key="2">
    <source>
        <dbReference type="EMBL" id="MBB4272279.1"/>
    </source>
</evidence>
<gene>
    <name evidence="2" type="ORF">GGE12_000021</name>
</gene>
<organism evidence="2 3">
    <name type="scientific">Rhizobium mongolense</name>
    <dbReference type="NCBI Taxonomy" id="57676"/>
    <lineage>
        <taxon>Bacteria</taxon>
        <taxon>Pseudomonadati</taxon>
        <taxon>Pseudomonadota</taxon>
        <taxon>Alphaproteobacteria</taxon>
        <taxon>Hyphomicrobiales</taxon>
        <taxon>Rhizobiaceae</taxon>
        <taxon>Rhizobium/Agrobacterium group</taxon>
        <taxon>Rhizobium</taxon>
    </lineage>
</organism>
<dbReference type="RefSeq" id="WP_183922092.1">
    <property type="nucleotide sequence ID" value="NZ_JACIGM010000001.1"/>
</dbReference>
<proteinExistence type="predicted"/>
<dbReference type="AlphaFoldDB" id="A0A7W6RHD0"/>
<sequence>MKIERASQRQRALERELAKGLEKHLRQSRTGQAAAIKSEENFPLVEEALRSTGESGPSGNGFDRDHEEVRQKRRRNASGTARIANAKPRSFVREVEDKIRQQPFAAVAVVAADAALRERVAELLPVWRI</sequence>
<evidence type="ECO:0000313" key="3">
    <source>
        <dbReference type="Proteomes" id="UP000533641"/>
    </source>
</evidence>
<comment type="caution">
    <text evidence="2">The sequence shown here is derived from an EMBL/GenBank/DDBJ whole genome shotgun (WGS) entry which is preliminary data.</text>
</comment>
<dbReference type="Proteomes" id="UP000533641">
    <property type="component" value="Unassembled WGS sequence"/>
</dbReference>
<reference evidence="2 3" key="1">
    <citation type="submission" date="2020-08" db="EMBL/GenBank/DDBJ databases">
        <title>Genomic Encyclopedia of Type Strains, Phase IV (KMG-V): Genome sequencing to study the core and pangenomes of soil and plant-associated prokaryotes.</title>
        <authorList>
            <person name="Whitman W."/>
        </authorList>
    </citation>
    <scope>NUCLEOTIDE SEQUENCE [LARGE SCALE GENOMIC DNA]</scope>
    <source>
        <strain evidence="2 3">SEMIA 402</strain>
    </source>
</reference>
<dbReference type="EMBL" id="JACIGM010000001">
    <property type="protein sequence ID" value="MBB4272279.1"/>
    <property type="molecule type" value="Genomic_DNA"/>
</dbReference>
<evidence type="ECO:0000256" key="1">
    <source>
        <dbReference type="SAM" id="MobiDB-lite"/>
    </source>
</evidence>
<name>A0A7W6RHD0_9HYPH</name>
<accession>A0A7W6RHD0</accession>
<feature type="region of interest" description="Disordered" evidence="1">
    <location>
        <begin position="48"/>
        <end position="86"/>
    </location>
</feature>
<protein>
    <submittedName>
        <fullName evidence="2">ElaB/YqjD/DUF883 family membrane-anchored ribosome-binding protein</fullName>
    </submittedName>
</protein>